<name>A0A653I2H0_9BACL</name>
<dbReference type="EMBL" id="CABWKQ010000002">
    <property type="protein sequence ID" value="VWX33099.1"/>
    <property type="molecule type" value="Genomic_DNA"/>
</dbReference>
<dbReference type="Proteomes" id="UP000439752">
    <property type="component" value="Unassembled WGS sequence"/>
</dbReference>
<protein>
    <submittedName>
        <fullName evidence="3">Peptidase M23</fullName>
    </submittedName>
</protein>
<proteinExistence type="predicted"/>
<dbReference type="InterPro" id="IPR003646">
    <property type="entry name" value="SH3-like_bac-type"/>
</dbReference>
<dbReference type="RefSeq" id="WP_159172674.1">
    <property type="nucleotide sequence ID" value="NZ_LR732308.1"/>
</dbReference>
<evidence type="ECO:0000313" key="3">
    <source>
        <dbReference type="EMBL" id="VWX33099.1"/>
    </source>
</evidence>
<feature type="domain" description="SH3b" evidence="2">
    <location>
        <begin position="30"/>
        <end position="94"/>
    </location>
</feature>
<accession>A0A653I2H0</accession>
<dbReference type="Pfam" id="PF01551">
    <property type="entry name" value="Peptidase_M23"/>
    <property type="match status" value="1"/>
</dbReference>
<dbReference type="GO" id="GO:0004222">
    <property type="term" value="F:metalloendopeptidase activity"/>
    <property type="evidence" value="ECO:0007669"/>
    <property type="project" value="TreeGrafter"/>
</dbReference>
<reference evidence="3 4" key="1">
    <citation type="submission" date="2019-10" db="EMBL/GenBank/DDBJ databases">
        <authorList>
            <person name="Karimi E."/>
        </authorList>
    </citation>
    <scope>NUCLEOTIDE SEQUENCE [LARGE SCALE GENOMIC DNA]</scope>
    <source>
        <strain evidence="3">Exiguobacterium sp. 9Y</strain>
    </source>
</reference>
<dbReference type="PANTHER" id="PTHR21666">
    <property type="entry name" value="PEPTIDASE-RELATED"/>
    <property type="match status" value="1"/>
</dbReference>
<evidence type="ECO:0000313" key="4">
    <source>
        <dbReference type="Proteomes" id="UP000439752"/>
    </source>
</evidence>
<dbReference type="SUPFAM" id="SSF51261">
    <property type="entry name" value="Duplicated hybrid motif"/>
    <property type="match status" value="1"/>
</dbReference>
<feature type="chain" id="PRO_5038778631" evidence="1">
    <location>
        <begin position="20"/>
        <end position="244"/>
    </location>
</feature>
<sequence length="244" mass="26007">MKRILTTMTMSALVVSGFAATGTGKVEAAGTSYKVKVMADGLRVRTGPSTKYRIIGGVNSGQTFKYLGRKGNWTKIIYGGEKRYVYSGYVKKYSLKSKTSTAKKASVSSSFIRPTSGTLTQGYGNASGRYGYTFHNGVDFGAKTGTPVYATATGKVISSKYQGAYGNYIMMSHKVNGLTYTSVYAHLNSRKVYAGQTIAKGTKIGTVGSTGNAFGAHLHFELHRGSYVYSSSSAASSVNPLNLL</sequence>
<dbReference type="Gene3D" id="2.30.30.40">
    <property type="entry name" value="SH3 Domains"/>
    <property type="match status" value="1"/>
</dbReference>
<dbReference type="SMART" id="SM00287">
    <property type="entry name" value="SH3b"/>
    <property type="match status" value="1"/>
</dbReference>
<dbReference type="PROSITE" id="PS51781">
    <property type="entry name" value="SH3B"/>
    <property type="match status" value="1"/>
</dbReference>
<keyword evidence="1" id="KW-0732">Signal</keyword>
<dbReference type="InterPro" id="IPR011055">
    <property type="entry name" value="Dup_hybrid_motif"/>
</dbReference>
<gene>
    <name evidence="3" type="ORF">EXIGUO9Y_100045</name>
</gene>
<keyword evidence="4" id="KW-1185">Reference proteome</keyword>
<feature type="signal peptide" evidence="1">
    <location>
        <begin position="1"/>
        <end position="19"/>
    </location>
</feature>
<dbReference type="Gene3D" id="2.70.70.10">
    <property type="entry name" value="Glucose Permease (Domain IIA)"/>
    <property type="match status" value="1"/>
</dbReference>
<dbReference type="Pfam" id="PF08239">
    <property type="entry name" value="SH3_3"/>
    <property type="match status" value="1"/>
</dbReference>
<organism evidence="3 4">
    <name type="scientific">Exiguobacterium oxidotolerans</name>
    <dbReference type="NCBI Taxonomy" id="223958"/>
    <lineage>
        <taxon>Bacteria</taxon>
        <taxon>Bacillati</taxon>
        <taxon>Bacillota</taxon>
        <taxon>Bacilli</taxon>
        <taxon>Bacillales</taxon>
        <taxon>Bacillales Family XII. Incertae Sedis</taxon>
        <taxon>Exiguobacterium</taxon>
    </lineage>
</organism>
<dbReference type="InterPro" id="IPR016047">
    <property type="entry name" value="M23ase_b-sheet_dom"/>
</dbReference>
<dbReference type="CDD" id="cd12797">
    <property type="entry name" value="M23_peptidase"/>
    <property type="match status" value="1"/>
</dbReference>
<evidence type="ECO:0000256" key="1">
    <source>
        <dbReference type="SAM" id="SignalP"/>
    </source>
</evidence>
<evidence type="ECO:0000259" key="2">
    <source>
        <dbReference type="PROSITE" id="PS51781"/>
    </source>
</evidence>
<dbReference type="PANTHER" id="PTHR21666:SF270">
    <property type="entry name" value="MUREIN HYDROLASE ACTIVATOR ENVC"/>
    <property type="match status" value="1"/>
</dbReference>
<dbReference type="AlphaFoldDB" id="A0A653I2H0"/>
<dbReference type="InterPro" id="IPR050570">
    <property type="entry name" value="Cell_wall_metabolism_enzyme"/>
</dbReference>